<gene>
    <name evidence="2" type="ORF">GPY51_05280</name>
</gene>
<dbReference type="KEGG" id="plum:A4R40_08435"/>
<evidence type="ECO:0000313" key="2">
    <source>
        <dbReference type="EMBL" id="NDL38205.1"/>
    </source>
</evidence>
<dbReference type="GeneID" id="48847955"/>
<accession>A0A6L9JK76</accession>
<reference evidence="2 3" key="1">
    <citation type="submission" date="2019-12" db="EMBL/GenBank/DDBJ databases">
        <title>Engineering Photorhabdus to improve their lethality against agricultural pests.</title>
        <authorList>
            <person name="Machado R.A.R."/>
        </authorList>
    </citation>
    <scope>NUCLEOTIDE SEQUENCE [LARGE SCALE GENOMIC DNA]</scope>
    <source>
        <strain evidence="2 3">EN01</strain>
    </source>
</reference>
<evidence type="ECO:0000256" key="1">
    <source>
        <dbReference type="SAM" id="MobiDB-lite"/>
    </source>
</evidence>
<dbReference type="InterPro" id="IPR028918">
    <property type="entry name" value="Tox-ART-HYE1_dom"/>
</dbReference>
<feature type="compositionally biased region" description="Basic and acidic residues" evidence="1">
    <location>
        <begin position="1"/>
        <end position="13"/>
    </location>
</feature>
<dbReference type="Pfam" id="PF15634">
    <property type="entry name" value="Tox-ART-HYE1"/>
    <property type="match status" value="1"/>
</dbReference>
<organism evidence="2 3">
    <name type="scientific">Photorhabdus laumondii subsp. laumondii</name>
    <name type="common">Photorhabdus luminescens subsp. laumondii</name>
    <dbReference type="NCBI Taxonomy" id="141679"/>
    <lineage>
        <taxon>Bacteria</taxon>
        <taxon>Pseudomonadati</taxon>
        <taxon>Pseudomonadota</taxon>
        <taxon>Gammaproteobacteria</taxon>
        <taxon>Enterobacterales</taxon>
        <taxon>Morganellaceae</taxon>
        <taxon>Photorhabdus</taxon>
    </lineage>
</organism>
<sequence length="324" mass="37602">MLSTEKHNKDTKHPRNREKKFSIQPENSTQDDEDIKNNSLGVGLDLDQMIRNTSSTLTNAPQKPEDGYYYHISRGNNLQSFLQNGFKPQGSPGPTLSEEDFSRRKIGIIKLIYSIIATTINKNRKAKKISKDNFLMPQEFWHEFKNFYQNIPTQTNIDDQLLKKSITESIDKLDQNKFMEKHSDRKQTIINNEREAILQQDERINEIISSRAKMIQQREAENTEGYIYLAPHKNTLLEYMKHLQEEKNLFLILAVKEDIFTEKGLEQDPQEPHGAVRYKGALSTEELNFVNQEGQICAIPASIGEMDYGDFILNQQQVIDFCKK</sequence>
<name>A0A6L9JK76_PHOLM</name>
<dbReference type="EMBL" id="WSFA01000009">
    <property type="protein sequence ID" value="NDL38205.1"/>
    <property type="molecule type" value="Genomic_DNA"/>
</dbReference>
<proteinExistence type="predicted"/>
<feature type="region of interest" description="Disordered" evidence="1">
    <location>
        <begin position="1"/>
        <end position="39"/>
    </location>
</feature>
<dbReference type="RefSeq" id="WP_011145957.1">
    <property type="nucleotide sequence ID" value="NZ_CAWMTZ010000211.1"/>
</dbReference>
<dbReference type="AlphaFoldDB" id="A0A6L9JK76"/>
<evidence type="ECO:0000313" key="3">
    <source>
        <dbReference type="Proteomes" id="UP000479300"/>
    </source>
</evidence>
<dbReference type="Proteomes" id="UP000479300">
    <property type="component" value="Unassembled WGS sequence"/>
</dbReference>
<protein>
    <submittedName>
        <fullName evidence="2">Uncharacterized protein</fullName>
    </submittedName>
</protein>
<comment type="caution">
    <text evidence="2">The sequence shown here is derived from an EMBL/GenBank/DDBJ whole genome shotgun (WGS) entry which is preliminary data.</text>
</comment>